<dbReference type="InterPro" id="IPR001356">
    <property type="entry name" value="HD"/>
</dbReference>
<comment type="subcellular location">
    <subcellularLocation>
        <location evidence="1 5">Nucleus</location>
    </subcellularLocation>
</comment>
<evidence type="ECO:0000256" key="2">
    <source>
        <dbReference type="ARBA" id="ARBA00023125"/>
    </source>
</evidence>
<sequence>MVAYEMMIKMTNDGAVSSEEEFSGGEVEGQEPQMRSSGEDRDLKDRLLRKFGGHISTLKLEFSKKKKKGKLPREARQTLLDWWNVHYKWPYPTEADKNALAETTGLDQKQINNCFPLANLHKRGSDGSTICTCCGEYPESSFHAKFGCEAAANVGVLKRMVGNAYASAVLSEFSCTLANRVQDAFSPHDDERVAVREDLSFARDAGFYVGLAEPDATIVISARVGLHESPPIVGTFCKCRL</sequence>
<comment type="similarity">
    <text evidence="5">Belongs to the TALE/KNOX homeobox family.</text>
</comment>
<dbReference type="PROSITE" id="PS51213">
    <property type="entry name" value="ELK"/>
    <property type="match status" value="1"/>
</dbReference>
<dbReference type="Pfam" id="PF03789">
    <property type="entry name" value="ELK"/>
    <property type="match status" value="1"/>
</dbReference>
<feature type="region of interest" description="Disordered" evidence="6">
    <location>
        <begin position="15"/>
        <end position="41"/>
    </location>
</feature>
<dbReference type="Pfam" id="PF05920">
    <property type="entry name" value="Homeobox_KN"/>
    <property type="match status" value="1"/>
</dbReference>
<evidence type="ECO:0000256" key="4">
    <source>
        <dbReference type="ARBA" id="ARBA00023242"/>
    </source>
</evidence>
<protein>
    <recommendedName>
        <fullName evidence="7">ELK domain-containing protein</fullName>
    </recommendedName>
</protein>
<dbReference type="SUPFAM" id="SSF46689">
    <property type="entry name" value="Homeodomain-like"/>
    <property type="match status" value="1"/>
</dbReference>
<name>A0AA87ZYK7_FICCA</name>
<evidence type="ECO:0000256" key="1">
    <source>
        <dbReference type="ARBA" id="ARBA00004123"/>
    </source>
</evidence>
<accession>A0AA87ZYK7</accession>
<dbReference type="GO" id="GO:0003677">
    <property type="term" value="F:DNA binding"/>
    <property type="evidence" value="ECO:0007669"/>
    <property type="project" value="UniProtKB-KW"/>
</dbReference>
<dbReference type="GO" id="GO:0005634">
    <property type="term" value="C:nucleus"/>
    <property type="evidence" value="ECO:0007669"/>
    <property type="project" value="UniProtKB-SubCell"/>
</dbReference>
<dbReference type="Gene3D" id="1.10.10.60">
    <property type="entry name" value="Homeodomain-like"/>
    <property type="match status" value="1"/>
</dbReference>
<dbReference type="InterPro" id="IPR050224">
    <property type="entry name" value="TALE_homeobox"/>
</dbReference>
<dbReference type="Proteomes" id="UP001187192">
    <property type="component" value="Unassembled WGS sequence"/>
</dbReference>
<dbReference type="InterPro" id="IPR009057">
    <property type="entry name" value="Homeodomain-like_sf"/>
</dbReference>
<keyword evidence="2" id="KW-0238">DNA-binding</keyword>
<organism evidence="8 9">
    <name type="scientific">Ficus carica</name>
    <name type="common">Common fig</name>
    <dbReference type="NCBI Taxonomy" id="3494"/>
    <lineage>
        <taxon>Eukaryota</taxon>
        <taxon>Viridiplantae</taxon>
        <taxon>Streptophyta</taxon>
        <taxon>Embryophyta</taxon>
        <taxon>Tracheophyta</taxon>
        <taxon>Spermatophyta</taxon>
        <taxon>Magnoliopsida</taxon>
        <taxon>eudicotyledons</taxon>
        <taxon>Gunneridae</taxon>
        <taxon>Pentapetalae</taxon>
        <taxon>rosids</taxon>
        <taxon>fabids</taxon>
        <taxon>Rosales</taxon>
        <taxon>Moraceae</taxon>
        <taxon>Ficeae</taxon>
        <taxon>Ficus</taxon>
    </lineage>
</organism>
<gene>
    <name evidence="8" type="ORF">TIFTF001_010793</name>
</gene>
<reference evidence="8" key="1">
    <citation type="submission" date="2023-07" db="EMBL/GenBank/DDBJ databases">
        <title>draft genome sequence of fig (Ficus carica).</title>
        <authorList>
            <person name="Takahashi T."/>
            <person name="Nishimura K."/>
        </authorList>
    </citation>
    <scope>NUCLEOTIDE SEQUENCE</scope>
</reference>
<dbReference type="AlphaFoldDB" id="A0AA87ZYK7"/>
<evidence type="ECO:0000313" key="8">
    <source>
        <dbReference type="EMBL" id="GMN41572.1"/>
    </source>
</evidence>
<feature type="domain" description="ELK" evidence="7">
    <location>
        <begin position="42"/>
        <end position="62"/>
    </location>
</feature>
<dbReference type="CDD" id="cd00086">
    <property type="entry name" value="homeodomain"/>
    <property type="match status" value="1"/>
</dbReference>
<evidence type="ECO:0000313" key="9">
    <source>
        <dbReference type="Proteomes" id="UP001187192"/>
    </source>
</evidence>
<evidence type="ECO:0000259" key="7">
    <source>
        <dbReference type="PROSITE" id="PS51213"/>
    </source>
</evidence>
<evidence type="ECO:0000256" key="3">
    <source>
        <dbReference type="ARBA" id="ARBA00023155"/>
    </source>
</evidence>
<dbReference type="PANTHER" id="PTHR11850">
    <property type="entry name" value="HOMEOBOX PROTEIN TRANSCRIPTION FACTORS"/>
    <property type="match status" value="1"/>
</dbReference>
<evidence type="ECO:0000256" key="5">
    <source>
        <dbReference type="PROSITE-ProRule" id="PRU00559"/>
    </source>
</evidence>
<proteinExistence type="inferred from homology"/>
<keyword evidence="9" id="KW-1185">Reference proteome</keyword>
<dbReference type="GO" id="GO:0006355">
    <property type="term" value="P:regulation of DNA-templated transcription"/>
    <property type="evidence" value="ECO:0007669"/>
    <property type="project" value="InterPro"/>
</dbReference>
<keyword evidence="3" id="KW-0371">Homeobox</keyword>
<keyword evidence="4 5" id="KW-0539">Nucleus</keyword>
<dbReference type="InterPro" id="IPR005539">
    <property type="entry name" value="ELK_dom"/>
</dbReference>
<dbReference type="EMBL" id="BTGU01000013">
    <property type="protein sequence ID" value="GMN41572.1"/>
    <property type="molecule type" value="Genomic_DNA"/>
</dbReference>
<dbReference type="InterPro" id="IPR008422">
    <property type="entry name" value="KN_HD"/>
</dbReference>
<comment type="caution">
    <text evidence="8">The sequence shown here is derived from an EMBL/GenBank/DDBJ whole genome shotgun (WGS) entry which is preliminary data.</text>
</comment>
<dbReference type="SMART" id="SM01188">
    <property type="entry name" value="ELK"/>
    <property type="match status" value="1"/>
</dbReference>
<evidence type="ECO:0000256" key="6">
    <source>
        <dbReference type="SAM" id="MobiDB-lite"/>
    </source>
</evidence>